<feature type="region of interest" description="Disordered" evidence="1">
    <location>
        <begin position="1"/>
        <end position="77"/>
    </location>
</feature>
<dbReference type="AlphaFoldDB" id="A0A0C2SM00"/>
<organism evidence="3 4">
    <name type="scientific">Amanita muscaria (strain Koide BX008)</name>
    <dbReference type="NCBI Taxonomy" id="946122"/>
    <lineage>
        <taxon>Eukaryota</taxon>
        <taxon>Fungi</taxon>
        <taxon>Dikarya</taxon>
        <taxon>Basidiomycota</taxon>
        <taxon>Agaricomycotina</taxon>
        <taxon>Agaricomycetes</taxon>
        <taxon>Agaricomycetidae</taxon>
        <taxon>Agaricales</taxon>
        <taxon>Pluteineae</taxon>
        <taxon>Amanitaceae</taxon>
        <taxon>Amanita</taxon>
    </lineage>
</organism>
<name>A0A0C2SM00_AMAMK</name>
<keyword evidence="4" id="KW-1185">Reference proteome</keyword>
<dbReference type="Pfam" id="PF20149">
    <property type="entry name" value="DUF6532"/>
    <property type="match status" value="1"/>
</dbReference>
<dbReference type="InParanoid" id="A0A0C2SM00"/>
<gene>
    <name evidence="3" type="ORF">M378DRAFT_163462</name>
</gene>
<dbReference type="Proteomes" id="UP000054549">
    <property type="component" value="Unassembled WGS sequence"/>
</dbReference>
<sequence>MGKRKVTLNVPPPANPSSNPGDTDPPELSRRYGTRHSNKDAHPGLPDKPQARRSTQEVTQERQEKELTAIRKGEEQMRAIQKVADLEDRYRQEDISRVRVTEVTQSSFGVNEVPHPRQAKSRRAPIILEGAESDSSGEDWDPPEHPTAGGEVSEEEEDSEEEVNTRRQNKQCKKGRDDINALRVTVAATGTPTIHQEADVTLTKASKRKGSKFAPETAKKTRISVIPSGLRKDWDPNDQPKSRLNNNSLSGTSAKQDDDSMVTYGGMASEDEDDRDERRALFQYSQKSHIDDKALVKITQRRSAPQPGSKREARDGRDKWKLDDLPDSKVTKDVFRLHIVPAVFKDIGELAPWVFLSIPELQAIVDKTFGDPGKYVVEDDGVWYDLLRQKVSEYRHTFVTKAKQAIKELFDSYPDDFPDPSTIAAWVKRNLAIIPGTKTMPFMWKEITWRTDESDEGAEVVGRKKGPFQSDIILSTFSAHYVMIRNRPDKDAPRPIAALIYAIQAVEHVLKCWTTGQFVNNTSTSNRFSVENYGDAIVTTVKAGKSVKSRDNRATKFVPSLMQWKEETWDTVFSTVNEYLDDSAEFKRSKSAAASYPSSEVDVISEPDSFIVVSDEE</sequence>
<reference evidence="3 4" key="1">
    <citation type="submission" date="2014-04" db="EMBL/GenBank/DDBJ databases">
        <title>Evolutionary Origins and Diversification of the Mycorrhizal Mutualists.</title>
        <authorList>
            <consortium name="DOE Joint Genome Institute"/>
            <consortium name="Mycorrhizal Genomics Consortium"/>
            <person name="Kohler A."/>
            <person name="Kuo A."/>
            <person name="Nagy L.G."/>
            <person name="Floudas D."/>
            <person name="Copeland A."/>
            <person name="Barry K.W."/>
            <person name="Cichocki N."/>
            <person name="Veneault-Fourrey C."/>
            <person name="LaButti K."/>
            <person name="Lindquist E.A."/>
            <person name="Lipzen A."/>
            <person name="Lundell T."/>
            <person name="Morin E."/>
            <person name="Murat C."/>
            <person name="Riley R."/>
            <person name="Ohm R."/>
            <person name="Sun H."/>
            <person name="Tunlid A."/>
            <person name="Henrissat B."/>
            <person name="Grigoriev I.V."/>
            <person name="Hibbett D.S."/>
            <person name="Martin F."/>
        </authorList>
    </citation>
    <scope>NUCLEOTIDE SEQUENCE [LARGE SCALE GENOMIC DNA]</scope>
    <source>
        <strain evidence="3 4">Koide BX008</strain>
    </source>
</reference>
<evidence type="ECO:0000313" key="3">
    <source>
        <dbReference type="EMBL" id="KIL64225.1"/>
    </source>
</evidence>
<accession>A0A0C2SM00</accession>
<dbReference type="InterPro" id="IPR045341">
    <property type="entry name" value="DUF6532"/>
</dbReference>
<feature type="compositionally biased region" description="Basic and acidic residues" evidence="1">
    <location>
        <begin position="309"/>
        <end position="322"/>
    </location>
</feature>
<dbReference type="HOGENOM" id="CLU_028193_0_0_1"/>
<protein>
    <recommendedName>
        <fullName evidence="2">DUF6532 domain-containing protein</fullName>
    </recommendedName>
</protein>
<proteinExistence type="predicted"/>
<dbReference type="OrthoDB" id="3014170at2759"/>
<evidence type="ECO:0000259" key="2">
    <source>
        <dbReference type="Pfam" id="PF20149"/>
    </source>
</evidence>
<feature type="compositionally biased region" description="Basic and acidic residues" evidence="1">
    <location>
        <begin position="230"/>
        <end position="241"/>
    </location>
</feature>
<feature type="compositionally biased region" description="Basic and acidic residues" evidence="1">
    <location>
        <begin position="59"/>
        <end position="77"/>
    </location>
</feature>
<feature type="compositionally biased region" description="Acidic residues" evidence="1">
    <location>
        <begin position="131"/>
        <end position="141"/>
    </location>
</feature>
<evidence type="ECO:0000256" key="1">
    <source>
        <dbReference type="SAM" id="MobiDB-lite"/>
    </source>
</evidence>
<evidence type="ECO:0000313" key="4">
    <source>
        <dbReference type="Proteomes" id="UP000054549"/>
    </source>
</evidence>
<feature type="region of interest" description="Disordered" evidence="1">
    <location>
        <begin position="295"/>
        <end position="322"/>
    </location>
</feature>
<feature type="domain" description="DUF6532" evidence="2">
    <location>
        <begin position="385"/>
        <end position="533"/>
    </location>
</feature>
<dbReference type="EMBL" id="KN818251">
    <property type="protein sequence ID" value="KIL64225.1"/>
    <property type="molecule type" value="Genomic_DNA"/>
</dbReference>
<feature type="compositionally biased region" description="Polar residues" evidence="1">
    <location>
        <begin position="242"/>
        <end position="254"/>
    </location>
</feature>
<feature type="region of interest" description="Disordered" evidence="1">
    <location>
        <begin position="104"/>
        <end position="276"/>
    </location>
</feature>
<feature type="compositionally biased region" description="Acidic residues" evidence="1">
    <location>
        <begin position="152"/>
        <end position="162"/>
    </location>
</feature>